<comment type="caution">
    <text evidence="1">The sequence shown here is derived from an EMBL/GenBank/DDBJ whole genome shotgun (WGS) entry which is preliminary data.</text>
</comment>
<evidence type="ECO:0008006" key="3">
    <source>
        <dbReference type="Google" id="ProtNLM"/>
    </source>
</evidence>
<reference evidence="2" key="1">
    <citation type="submission" date="2017-09" db="EMBL/GenBank/DDBJ databases">
        <title>Depth-based differentiation of microbial function through sediment-hosted aquifers and enrichment of novel symbionts in the deep terrestrial subsurface.</title>
        <authorList>
            <person name="Probst A.J."/>
            <person name="Ladd B."/>
            <person name="Jarett J.K."/>
            <person name="Geller-Mcgrath D.E."/>
            <person name="Sieber C.M.K."/>
            <person name="Emerson J.B."/>
            <person name="Anantharaman K."/>
            <person name="Thomas B.C."/>
            <person name="Malmstrom R."/>
            <person name="Stieglmeier M."/>
            <person name="Klingl A."/>
            <person name="Woyke T."/>
            <person name="Ryan C.M."/>
            <person name="Banfield J.F."/>
        </authorList>
    </citation>
    <scope>NUCLEOTIDE SEQUENCE [LARGE SCALE GENOMIC DNA]</scope>
</reference>
<dbReference type="EMBL" id="PFQB01000100">
    <property type="protein sequence ID" value="PJA12897.1"/>
    <property type="molecule type" value="Genomic_DNA"/>
</dbReference>
<protein>
    <recommendedName>
        <fullName evidence="3">Septum formation initiator</fullName>
    </recommendedName>
</protein>
<evidence type="ECO:0000313" key="2">
    <source>
        <dbReference type="Proteomes" id="UP000228952"/>
    </source>
</evidence>
<accession>A0A2M7W1B1</accession>
<name>A0A2M7W1B1_9BACT</name>
<organism evidence="1 2">
    <name type="scientific">Candidatus Dojkabacteria bacterium CG_4_10_14_0_2_um_filter_Dojkabacteria_WS6_41_15</name>
    <dbReference type="NCBI Taxonomy" id="2014249"/>
    <lineage>
        <taxon>Bacteria</taxon>
        <taxon>Candidatus Dojkabacteria</taxon>
    </lineage>
</organism>
<dbReference type="AlphaFoldDB" id="A0A2M7W1B1"/>
<dbReference type="Proteomes" id="UP000228952">
    <property type="component" value="Unassembled WGS sequence"/>
</dbReference>
<evidence type="ECO:0000313" key="1">
    <source>
        <dbReference type="EMBL" id="PJA12897.1"/>
    </source>
</evidence>
<gene>
    <name evidence="1" type="ORF">COX64_03945</name>
</gene>
<sequence length="120" mass="13818">MLKSLPAIILIAACVILSVNALKSISESYSVSSVYQLRKKQTEKQYLEVIKKKNELDYINSPFFVEKQLRESLNYYRKGEKLLVFTQPPAEVSTNKTAETTATPLQQWLDFFRDGIRDPL</sequence>
<proteinExistence type="predicted"/>